<proteinExistence type="predicted"/>
<dbReference type="Proteomes" id="UP000814033">
    <property type="component" value="Unassembled WGS sequence"/>
</dbReference>
<comment type="caution">
    <text evidence="1">The sequence shown here is derived from an EMBL/GenBank/DDBJ whole genome shotgun (WGS) entry which is preliminary data.</text>
</comment>
<accession>A0ACB8RC56</accession>
<dbReference type="EMBL" id="MU276111">
    <property type="protein sequence ID" value="KAI0041638.1"/>
    <property type="molecule type" value="Genomic_DNA"/>
</dbReference>
<sequence>MQRIKLLSFHRRSGRDRAFGFLMQMLIRPAPQLEVFSVDDNYNLTDPDLDYPENFLGGCAPKLRYFNSDTVSFDLWKSRLLDSVDTLLIHNIHNLEEVKPLPKIDDVIACLEGMHGLREIVWRHGLPRDSLFDNAQRKVVSLPKLTKLTVAGPPLSCAYLLHHIDIPASTTVNIELRCTTQSSEDFTTFFHQIRSWLDSQHAPFAPSAVWISKESEIILKVWHSRDTDFEAHGPAPNAPDLHIWFRQPSGSLEWTTEWTTEQIAEACYGLCASPRLQQLFLSVEAWRLDAWRDILDAPAAAGLRRLLTRGPAGIELLRHWGVCDPQKAGAVRRRPPALASLALSVSKKDCKSEEFAKLLKMLPHWLALCASAGRPLNWISNWTKRMKGGGTALKTPSMKRARAARMMCFTYAIEIEHGRRWPPL</sequence>
<evidence type="ECO:0000313" key="2">
    <source>
        <dbReference type="Proteomes" id="UP000814033"/>
    </source>
</evidence>
<keyword evidence="2" id="KW-1185">Reference proteome</keyword>
<organism evidence="1 2">
    <name type="scientific">Auriscalpium vulgare</name>
    <dbReference type="NCBI Taxonomy" id="40419"/>
    <lineage>
        <taxon>Eukaryota</taxon>
        <taxon>Fungi</taxon>
        <taxon>Dikarya</taxon>
        <taxon>Basidiomycota</taxon>
        <taxon>Agaricomycotina</taxon>
        <taxon>Agaricomycetes</taxon>
        <taxon>Russulales</taxon>
        <taxon>Auriscalpiaceae</taxon>
        <taxon>Auriscalpium</taxon>
    </lineage>
</organism>
<protein>
    <submittedName>
        <fullName evidence="1">Uncharacterized protein</fullName>
    </submittedName>
</protein>
<reference evidence="1" key="1">
    <citation type="submission" date="2021-02" db="EMBL/GenBank/DDBJ databases">
        <authorList>
            <consortium name="DOE Joint Genome Institute"/>
            <person name="Ahrendt S."/>
            <person name="Looney B.P."/>
            <person name="Miyauchi S."/>
            <person name="Morin E."/>
            <person name="Drula E."/>
            <person name="Courty P.E."/>
            <person name="Chicoki N."/>
            <person name="Fauchery L."/>
            <person name="Kohler A."/>
            <person name="Kuo A."/>
            <person name="Labutti K."/>
            <person name="Pangilinan J."/>
            <person name="Lipzen A."/>
            <person name="Riley R."/>
            <person name="Andreopoulos W."/>
            <person name="He G."/>
            <person name="Johnson J."/>
            <person name="Barry K.W."/>
            <person name="Grigoriev I.V."/>
            <person name="Nagy L."/>
            <person name="Hibbett D."/>
            <person name="Henrissat B."/>
            <person name="Matheny P.B."/>
            <person name="Labbe J."/>
            <person name="Martin F."/>
        </authorList>
    </citation>
    <scope>NUCLEOTIDE SEQUENCE</scope>
    <source>
        <strain evidence="1">FP105234-sp</strain>
    </source>
</reference>
<gene>
    <name evidence="1" type="ORF">FA95DRAFT_1526305</name>
</gene>
<name>A0ACB8RC56_9AGAM</name>
<reference evidence="1" key="2">
    <citation type="journal article" date="2022" name="New Phytol.">
        <title>Evolutionary transition to the ectomycorrhizal habit in the genomes of a hyperdiverse lineage of mushroom-forming fungi.</title>
        <authorList>
            <person name="Looney B."/>
            <person name="Miyauchi S."/>
            <person name="Morin E."/>
            <person name="Drula E."/>
            <person name="Courty P.E."/>
            <person name="Kohler A."/>
            <person name="Kuo A."/>
            <person name="LaButti K."/>
            <person name="Pangilinan J."/>
            <person name="Lipzen A."/>
            <person name="Riley R."/>
            <person name="Andreopoulos W."/>
            <person name="He G."/>
            <person name="Johnson J."/>
            <person name="Nolan M."/>
            <person name="Tritt A."/>
            <person name="Barry K.W."/>
            <person name="Grigoriev I.V."/>
            <person name="Nagy L.G."/>
            <person name="Hibbett D."/>
            <person name="Henrissat B."/>
            <person name="Matheny P.B."/>
            <person name="Labbe J."/>
            <person name="Martin F.M."/>
        </authorList>
    </citation>
    <scope>NUCLEOTIDE SEQUENCE</scope>
    <source>
        <strain evidence="1">FP105234-sp</strain>
    </source>
</reference>
<evidence type="ECO:0000313" key="1">
    <source>
        <dbReference type="EMBL" id="KAI0041638.1"/>
    </source>
</evidence>